<protein>
    <recommendedName>
        <fullName evidence="5">Ubiquitin-like protease family profile domain-containing protein</fullName>
    </recommendedName>
</protein>
<dbReference type="InterPro" id="IPR038765">
    <property type="entry name" value="Papain-like_cys_pep_sf"/>
</dbReference>
<dbReference type="GO" id="GO:0006508">
    <property type="term" value="P:proteolysis"/>
    <property type="evidence" value="ECO:0007669"/>
    <property type="project" value="UniProtKB-KW"/>
</dbReference>
<keyword evidence="3" id="KW-0378">Hydrolase</keyword>
<dbReference type="Proteomes" id="UP001642360">
    <property type="component" value="Unassembled WGS sequence"/>
</dbReference>
<evidence type="ECO:0000313" key="6">
    <source>
        <dbReference type="EMBL" id="CAK9170176.1"/>
    </source>
</evidence>
<evidence type="ECO:0000256" key="4">
    <source>
        <dbReference type="ARBA" id="ARBA00022807"/>
    </source>
</evidence>
<dbReference type="EMBL" id="CAUOFW020005447">
    <property type="protein sequence ID" value="CAK9170176.1"/>
    <property type="molecule type" value="Genomic_DNA"/>
</dbReference>
<dbReference type="PROSITE" id="PS50600">
    <property type="entry name" value="ULP_PROTEASE"/>
    <property type="match status" value="1"/>
</dbReference>
<organism evidence="6 7">
    <name type="scientific">Ilex paraguariensis</name>
    <name type="common">yerba mate</name>
    <dbReference type="NCBI Taxonomy" id="185542"/>
    <lineage>
        <taxon>Eukaryota</taxon>
        <taxon>Viridiplantae</taxon>
        <taxon>Streptophyta</taxon>
        <taxon>Embryophyta</taxon>
        <taxon>Tracheophyta</taxon>
        <taxon>Spermatophyta</taxon>
        <taxon>Magnoliopsida</taxon>
        <taxon>eudicotyledons</taxon>
        <taxon>Gunneridae</taxon>
        <taxon>Pentapetalae</taxon>
        <taxon>asterids</taxon>
        <taxon>campanulids</taxon>
        <taxon>Aquifoliales</taxon>
        <taxon>Aquifoliaceae</taxon>
        <taxon>Ilex</taxon>
    </lineage>
</organism>
<dbReference type="PANTHER" id="PTHR46468:SF1">
    <property type="entry name" value="SENTRIN-SPECIFIC PROTEASE 8"/>
    <property type="match status" value="1"/>
</dbReference>
<dbReference type="SUPFAM" id="SSF54001">
    <property type="entry name" value="Cysteine proteinases"/>
    <property type="match status" value="1"/>
</dbReference>
<dbReference type="Pfam" id="PF02902">
    <property type="entry name" value="Peptidase_C48"/>
    <property type="match status" value="1"/>
</dbReference>
<keyword evidence="4" id="KW-0788">Thiol protease</keyword>
<evidence type="ECO:0000256" key="3">
    <source>
        <dbReference type="ARBA" id="ARBA00022801"/>
    </source>
</evidence>
<reference evidence="6 7" key="1">
    <citation type="submission" date="2024-02" db="EMBL/GenBank/DDBJ databases">
        <authorList>
            <person name="Vignale AGUSTIN F."/>
            <person name="Sosa J E."/>
            <person name="Modenutti C."/>
        </authorList>
    </citation>
    <scope>NUCLEOTIDE SEQUENCE [LARGE SCALE GENOMIC DNA]</scope>
</reference>
<dbReference type="PANTHER" id="PTHR46468">
    <property type="entry name" value="SENTRIN-SPECIFIC PROTEASE 8"/>
    <property type="match status" value="1"/>
</dbReference>
<name>A0ABC8TQS8_9AQUA</name>
<evidence type="ECO:0000259" key="5">
    <source>
        <dbReference type="PROSITE" id="PS50600"/>
    </source>
</evidence>
<keyword evidence="2" id="KW-0645">Protease</keyword>
<accession>A0ABC8TQS8</accession>
<comment type="similarity">
    <text evidence="1">Belongs to the peptidase C48 family.</text>
</comment>
<sequence length="228" mass="25981">MGKASADEMILSYNDVVLRRSDLDILSGPYFLNDRIIEFYFSYLTACYPSEDILLIPPSIAFWIKMSLKFNQNLKDFVEPLNLSDKKLVIFPVNDNEDVDEAEGGSHWSLLAFERITNVFVHHDSISGELNRKHAKQIYKAVVPYMGTGSNGAYVECSDTPRQVNGYDCGLYVTAIARAICRWYESNEPKEGVWWLSAMKEQVTPCSVAEMRNEILVLITSLMENRGR</sequence>
<proteinExistence type="inferred from homology"/>
<keyword evidence="7" id="KW-1185">Reference proteome</keyword>
<dbReference type="InterPro" id="IPR044613">
    <property type="entry name" value="Nep1/2-like"/>
</dbReference>
<dbReference type="InterPro" id="IPR003653">
    <property type="entry name" value="Peptidase_C48_C"/>
</dbReference>
<feature type="domain" description="Ubiquitin-like protease family profile" evidence="5">
    <location>
        <begin position="16"/>
        <end position="180"/>
    </location>
</feature>
<dbReference type="Gene3D" id="3.40.395.10">
    <property type="entry name" value="Adenoviral Proteinase, Chain A"/>
    <property type="match status" value="1"/>
</dbReference>
<evidence type="ECO:0000313" key="7">
    <source>
        <dbReference type="Proteomes" id="UP001642360"/>
    </source>
</evidence>
<evidence type="ECO:0000256" key="1">
    <source>
        <dbReference type="ARBA" id="ARBA00005234"/>
    </source>
</evidence>
<gene>
    <name evidence="6" type="ORF">ILEXP_LOCUS39661</name>
</gene>
<dbReference type="AlphaFoldDB" id="A0ABC8TQS8"/>
<evidence type="ECO:0000256" key="2">
    <source>
        <dbReference type="ARBA" id="ARBA00022670"/>
    </source>
</evidence>
<comment type="caution">
    <text evidence="6">The sequence shown here is derived from an EMBL/GenBank/DDBJ whole genome shotgun (WGS) entry which is preliminary data.</text>
</comment>
<dbReference type="GO" id="GO:0008234">
    <property type="term" value="F:cysteine-type peptidase activity"/>
    <property type="evidence" value="ECO:0007669"/>
    <property type="project" value="UniProtKB-KW"/>
</dbReference>